<proteinExistence type="predicted"/>
<dbReference type="FunFam" id="2.10.25.10:FF:000240">
    <property type="entry name" value="Vitamin K-dependent protein S"/>
    <property type="match status" value="3"/>
</dbReference>
<dbReference type="SMART" id="SM00179">
    <property type="entry name" value="EGF_CA"/>
    <property type="match status" value="6"/>
</dbReference>
<dbReference type="InterPro" id="IPR026823">
    <property type="entry name" value="cEGF"/>
</dbReference>
<dbReference type="PROSITE" id="PS51257">
    <property type="entry name" value="PROKAR_LIPOPROTEIN"/>
    <property type="match status" value="1"/>
</dbReference>
<keyword evidence="2" id="KW-0964">Secreted</keyword>
<keyword evidence="6" id="KW-0325">Glycoprotein</keyword>
<dbReference type="GO" id="GO:0005509">
    <property type="term" value="F:calcium ion binding"/>
    <property type="evidence" value="ECO:0007669"/>
    <property type="project" value="InterPro"/>
</dbReference>
<evidence type="ECO:0000256" key="4">
    <source>
        <dbReference type="ARBA" id="ARBA00022737"/>
    </source>
</evidence>
<dbReference type="InterPro" id="IPR051145">
    <property type="entry name" value="GAS-SHBG-PROS"/>
</dbReference>
<dbReference type="Gene3D" id="2.10.25.10">
    <property type="entry name" value="Laminin"/>
    <property type="match status" value="6"/>
</dbReference>
<keyword evidence="3 7" id="KW-0245">EGF-like domain</keyword>
<evidence type="ECO:0000313" key="9">
    <source>
        <dbReference type="EMBL" id="CAG2199973.1"/>
    </source>
</evidence>
<dbReference type="InterPro" id="IPR000152">
    <property type="entry name" value="EGF-type_Asp/Asn_hydroxyl_site"/>
</dbReference>
<keyword evidence="10" id="KW-1185">Reference proteome</keyword>
<evidence type="ECO:0000256" key="6">
    <source>
        <dbReference type="ARBA" id="ARBA00023180"/>
    </source>
</evidence>
<accession>A0A8S3QVW9</accession>
<comment type="caution">
    <text evidence="7">Lacks conserved residue(s) required for the propagation of feature annotation.</text>
</comment>
<evidence type="ECO:0000256" key="2">
    <source>
        <dbReference type="ARBA" id="ARBA00022525"/>
    </source>
</evidence>
<keyword evidence="5 7" id="KW-1015">Disulfide bond</keyword>
<feature type="domain" description="EGF-like" evidence="8">
    <location>
        <begin position="198"/>
        <end position="234"/>
    </location>
</feature>
<organism evidence="9 10">
    <name type="scientific">Mytilus edulis</name>
    <name type="common">Blue mussel</name>
    <dbReference type="NCBI Taxonomy" id="6550"/>
    <lineage>
        <taxon>Eukaryota</taxon>
        <taxon>Metazoa</taxon>
        <taxon>Spiralia</taxon>
        <taxon>Lophotrochozoa</taxon>
        <taxon>Mollusca</taxon>
        <taxon>Bivalvia</taxon>
        <taxon>Autobranchia</taxon>
        <taxon>Pteriomorphia</taxon>
        <taxon>Mytilida</taxon>
        <taxon>Mytiloidea</taxon>
        <taxon>Mytilidae</taxon>
        <taxon>Mytilinae</taxon>
        <taxon>Mytilus</taxon>
    </lineage>
</organism>
<comment type="caution">
    <text evidence="9">The sequence shown here is derived from an EMBL/GenBank/DDBJ whole genome shotgun (WGS) entry which is preliminary data.</text>
</comment>
<dbReference type="PROSITE" id="PS01187">
    <property type="entry name" value="EGF_CA"/>
    <property type="match status" value="3"/>
</dbReference>
<dbReference type="InterPro" id="IPR013032">
    <property type="entry name" value="EGF-like_CS"/>
</dbReference>
<evidence type="ECO:0000256" key="1">
    <source>
        <dbReference type="ARBA" id="ARBA00004613"/>
    </source>
</evidence>
<dbReference type="SUPFAM" id="SSF57196">
    <property type="entry name" value="EGF/Laminin"/>
    <property type="match status" value="1"/>
</dbReference>
<dbReference type="EMBL" id="CAJPWZ010000730">
    <property type="protein sequence ID" value="CAG2199973.1"/>
    <property type="molecule type" value="Genomic_DNA"/>
</dbReference>
<comment type="subcellular location">
    <subcellularLocation>
        <location evidence="1">Secreted</location>
    </subcellularLocation>
</comment>
<dbReference type="InterPro" id="IPR009030">
    <property type="entry name" value="Growth_fac_rcpt_cys_sf"/>
</dbReference>
<dbReference type="CDD" id="cd00054">
    <property type="entry name" value="EGF_CA"/>
    <property type="match status" value="3"/>
</dbReference>
<feature type="disulfide bond" evidence="7">
    <location>
        <begin position="224"/>
        <end position="233"/>
    </location>
</feature>
<dbReference type="GO" id="GO:0005576">
    <property type="term" value="C:extracellular region"/>
    <property type="evidence" value="ECO:0007669"/>
    <property type="project" value="UniProtKB-SubCell"/>
</dbReference>
<evidence type="ECO:0000256" key="3">
    <source>
        <dbReference type="ARBA" id="ARBA00022536"/>
    </source>
</evidence>
<dbReference type="PANTHER" id="PTHR24040:SF13">
    <property type="entry name" value="FIBROPELLIN-1"/>
    <property type="match status" value="1"/>
</dbReference>
<dbReference type="InterPro" id="IPR018097">
    <property type="entry name" value="EGF_Ca-bd_CS"/>
</dbReference>
<dbReference type="Pfam" id="PF12661">
    <property type="entry name" value="hEGF"/>
    <property type="match status" value="1"/>
</dbReference>
<dbReference type="InterPro" id="IPR049883">
    <property type="entry name" value="NOTCH1_EGF-like"/>
</dbReference>
<gene>
    <name evidence="9" type="ORF">MEDL_14678</name>
</gene>
<dbReference type="PROSITE" id="PS01186">
    <property type="entry name" value="EGF_2"/>
    <property type="match status" value="4"/>
</dbReference>
<dbReference type="OrthoDB" id="6157322at2759"/>
<dbReference type="PROSITE" id="PS00010">
    <property type="entry name" value="ASX_HYDROXYL"/>
    <property type="match status" value="2"/>
</dbReference>
<evidence type="ECO:0000259" key="8">
    <source>
        <dbReference type="PROSITE" id="PS50026"/>
    </source>
</evidence>
<feature type="domain" description="EGF-like" evidence="8">
    <location>
        <begin position="158"/>
        <end position="197"/>
    </location>
</feature>
<dbReference type="PANTHER" id="PTHR24040">
    <property type="entry name" value="LAMININ G-LIKE DOMAIN-CONTAINING PROTEIN"/>
    <property type="match status" value="1"/>
</dbReference>
<dbReference type="Proteomes" id="UP000683360">
    <property type="component" value="Unassembled WGS sequence"/>
</dbReference>
<evidence type="ECO:0000256" key="5">
    <source>
        <dbReference type="ARBA" id="ARBA00023157"/>
    </source>
</evidence>
<sequence>MHIGMKQRQIGETYYRACYQSYCCSGYTGSSCSQDIDECRAGTHNCQQVCVNTKGSFNCSCVFGFLIDDDRRTCTDINECLENNGGCSHICKNKAGSYECFCANGLYLATDGKTCKDTDECLENNGGCDHICINDYTTFRCVCNVGYGIGLDEKSCVDIDECSGSNKCSQRCQNAVGSYNCSCNSGYELAHDGVTCLDIDDCVNVSCLHGGSCIDLPSAYMCHCLEGYGSNNCQTDINECLLANGGCEDQCMNTNGSFYCQCRNGSSLDEDGFSCKGDKVVPNVFEKYHIARLLLPRGCMFISLMSCKSSVTSQNVILTSTDMWYRLNKNQSILFTYGVVFAEVEDLSIPLSLNGLKVALTEDSFDIVIGSLLYKEKDGTPLNDRRYDDCFLFNLTPKDIHDFISSGSFLETLFDRIQDKLPFWLRLQKSGTGLISITNLKTELIYGQNVDRLPECIGAPVYKDRLYSVFRFGTEMSFSIYGNRIQIPAPLKGKKFCLIIDMCHKLGGTIFLMIPKESRNLLDKADYFNGLARNGLRIRPKGIGMSLANDINVSYKKSELKLWNGAEVFRYRYEYAKLLLLL</sequence>
<dbReference type="FunFam" id="2.10.25.10:FF:000010">
    <property type="entry name" value="Pro-epidermal growth factor"/>
    <property type="match status" value="1"/>
</dbReference>
<evidence type="ECO:0000256" key="7">
    <source>
        <dbReference type="PROSITE-ProRule" id="PRU00076"/>
    </source>
</evidence>
<feature type="disulfide bond" evidence="7">
    <location>
        <begin position="162"/>
        <end position="172"/>
    </location>
</feature>
<dbReference type="Pfam" id="PF12662">
    <property type="entry name" value="cEGF"/>
    <property type="match status" value="1"/>
</dbReference>
<keyword evidence="4" id="KW-0677">Repeat</keyword>
<evidence type="ECO:0000313" key="10">
    <source>
        <dbReference type="Proteomes" id="UP000683360"/>
    </source>
</evidence>
<dbReference type="InterPro" id="IPR000742">
    <property type="entry name" value="EGF"/>
</dbReference>
<dbReference type="Pfam" id="PF07645">
    <property type="entry name" value="EGF_CA"/>
    <property type="match status" value="2"/>
</dbReference>
<name>A0A8S3QVW9_MYTED</name>
<dbReference type="PROSITE" id="PS50026">
    <property type="entry name" value="EGF_3"/>
    <property type="match status" value="2"/>
</dbReference>
<dbReference type="AlphaFoldDB" id="A0A8S3QVW9"/>
<protein>
    <submittedName>
        <fullName evidence="9">FBLN1_2</fullName>
    </submittedName>
</protein>
<dbReference type="InterPro" id="IPR001881">
    <property type="entry name" value="EGF-like_Ca-bd_dom"/>
</dbReference>
<dbReference type="Pfam" id="PF14670">
    <property type="entry name" value="FXa_inhibition"/>
    <property type="match status" value="2"/>
</dbReference>
<dbReference type="SUPFAM" id="SSF57184">
    <property type="entry name" value="Growth factor receptor domain"/>
    <property type="match status" value="2"/>
</dbReference>
<reference evidence="9" key="1">
    <citation type="submission" date="2021-03" db="EMBL/GenBank/DDBJ databases">
        <authorList>
            <person name="Bekaert M."/>
        </authorList>
    </citation>
    <scope>NUCLEOTIDE SEQUENCE</scope>
</reference>
<dbReference type="SMART" id="SM00181">
    <property type="entry name" value="EGF"/>
    <property type="match status" value="6"/>
</dbReference>